<dbReference type="RefSeq" id="WP_238987610.1">
    <property type="nucleotide sequence ID" value="NZ_JBHSKV010000007.1"/>
</dbReference>
<evidence type="ECO:0000313" key="2">
    <source>
        <dbReference type="EMBL" id="MFC5134047.1"/>
    </source>
</evidence>
<dbReference type="InterPro" id="IPR011051">
    <property type="entry name" value="RmlC_Cupin_sf"/>
</dbReference>
<dbReference type="EMBL" id="JBHSKV010000007">
    <property type="protein sequence ID" value="MFC5134047.1"/>
    <property type="molecule type" value="Genomic_DNA"/>
</dbReference>
<evidence type="ECO:0000256" key="1">
    <source>
        <dbReference type="SAM" id="MobiDB-lite"/>
    </source>
</evidence>
<name>A0ABD5QPF0_9EURY</name>
<dbReference type="Proteomes" id="UP001596145">
    <property type="component" value="Unassembled WGS sequence"/>
</dbReference>
<sequence length="89" mass="9667">MFHVTDGTVELDVGDGTHELSAGDVAPVRRRTRDLAACDRVGDRARRPREALGRVTRLVVRGDSPAVRAESIRRPGRGTPTPGGGRRLR</sequence>
<reference evidence="2 3" key="1">
    <citation type="journal article" date="2019" name="Int. J. Syst. Evol. Microbiol.">
        <title>The Global Catalogue of Microorganisms (GCM) 10K type strain sequencing project: providing services to taxonomists for standard genome sequencing and annotation.</title>
        <authorList>
            <consortium name="The Broad Institute Genomics Platform"/>
            <consortium name="The Broad Institute Genome Sequencing Center for Infectious Disease"/>
            <person name="Wu L."/>
            <person name="Ma J."/>
        </authorList>
    </citation>
    <scope>NUCLEOTIDE SEQUENCE [LARGE SCALE GENOMIC DNA]</scope>
    <source>
        <strain evidence="2 3">CGMCC 1.16026</strain>
    </source>
</reference>
<accession>A0ABD5QPF0</accession>
<evidence type="ECO:0000313" key="3">
    <source>
        <dbReference type="Proteomes" id="UP001596145"/>
    </source>
</evidence>
<gene>
    <name evidence="2" type="ORF">ACFPJA_04835</name>
</gene>
<comment type="caution">
    <text evidence="2">The sequence shown here is derived from an EMBL/GenBank/DDBJ whole genome shotgun (WGS) entry which is preliminary data.</text>
</comment>
<feature type="region of interest" description="Disordered" evidence="1">
    <location>
        <begin position="65"/>
        <end position="89"/>
    </location>
</feature>
<dbReference type="SUPFAM" id="SSF51182">
    <property type="entry name" value="RmlC-like cupins"/>
    <property type="match status" value="1"/>
</dbReference>
<proteinExistence type="predicted"/>
<organism evidence="2 3">
    <name type="scientific">Halorubrum glutamatedens</name>
    <dbReference type="NCBI Taxonomy" id="2707018"/>
    <lineage>
        <taxon>Archaea</taxon>
        <taxon>Methanobacteriati</taxon>
        <taxon>Methanobacteriota</taxon>
        <taxon>Stenosarchaea group</taxon>
        <taxon>Halobacteria</taxon>
        <taxon>Halobacteriales</taxon>
        <taxon>Haloferacaceae</taxon>
        <taxon>Halorubrum</taxon>
    </lineage>
</organism>
<keyword evidence="3" id="KW-1185">Reference proteome</keyword>
<protein>
    <submittedName>
        <fullName evidence="2">Cupin domain-containing protein</fullName>
    </submittedName>
</protein>
<dbReference type="AlphaFoldDB" id="A0ABD5QPF0"/>